<dbReference type="STRING" id="43775.SAMN04489760_11251"/>
<evidence type="ECO:0000313" key="2">
    <source>
        <dbReference type="Proteomes" id="UP000198744"/>
    </source>
</evidence>
<dbReference type="EMBL" id="FOBS01000012">
    <property type="protein sequence ID" value="SEM37554.1"/>
    <property type="molecule type" value="Genomic_DNA"/>
</dbReference>
<evidence type="ECO:0000313" key="1">
    <source>
        <dbReference type="EMBL" id="SEM37554.1"/>
    </source>
</evidence>
<protein>
    <submittedName>
        <fullName evidence="1">Transglutaminase-like cysteine proteinase BTLCP</fullName>
    </submittedName>
</protein>
<reference evidence="1 2" key="1">
    <citation type="submission" date="2016-10" db="EMBL/GenBank/DDBJ databases">
        <authorList>
            <person name="de Groot N.N."/>
        </authorList>
    </citation>
    <scope>NUCLEOTIDE SEQUENCE [LARGE SCALE GENOMIC DNA]</scope>
    <source>
        <strain evidence="1 2">DSM 8423</strain>
    </source>
</reference>
<organism evidence="1 2">
    <name type="scientific">Syntrophus gentianae</name>
    <dbReference type="NCBI Taxonomy" id="43775"/>
    <lineage>
        <taxon>Bacteria</taxon>
        <taxon>Pseudomonadati</taxon>
        <taxon>Thermodesulfobacteriota</taxon>
        <taxon>Syntrophia</taxon>
        <taxon>Syntrophales</taxon>
        <taxon>Syntrophaceae</taxon>
        <taxon>Syntrophus</taxon>
    </lineage>
</organism>
<dbReference type="SUPFAM" id="SSF54001">
    <property type="entry name" value="Cysteine proteinases"/>
    <property type="match status" value="1"/>
</dbReference>
<dbReference type="PANTHER" id="PTHR39327">
    <property type="match status" value="1"/>
</dbReference>
<dbReference type="AlphaFoldDB" id="A0A1H7XV75"/>
<dbReference type="PANTHER" id="PTHR39327:SF1">
    <property type="entry name" value="BLR5470 PROTEIN"/>
    <property type="match status" value="1"/>
</dbReference>
<accession>A0A1H7XV75</accession>
<keyword evidence="2" id="KW-1185">Reference proteome</keyword>
<dbReference type="InterPro" id="IPR038765">
    <property type="entry name" value="Papain-like_cys_pep_sf"/>
</dbReference>
<dbReference type="Gene3D" id="3.10.620.30">
    <property type="match status" value="1"/>
</dbReference>
<dbReference type="InterPro" id="IPR010319">
    <property type="entry name" value="Transglutaminase-like_Cys_pept"/>
</dbReference>
<sequence>MQKTGLIIWILGILFGLIVFRPGMAADRFHIDEEVLKKAEERFGRAAPARLISWENLIRQGQGNSDLEKLEKVNSFFNRSLSYVDDIQIWGVNDYWATPIEFISLGAGDCEDYAIAKYFTLKAMGVSESKLNIAYVKALEINKPHMVLSYYSKPAEEPLILDNLIHAIKPSSQRSDLVPIFSFNGSGLWMAQQRGRGDMTASSRLRKWRELLTRISEEKF</sequence>
<gene>
    <name evidence="1" type="ORF">SAMN04489760_11251</name>
</gene>
<dbReference type="Proteomes" id="UP000198744">
    <property type="component" value="Unassembled WGS sequence"/>
</dbReference>
<name>A0A1H7XV75_9BACT</name>
<proteinExistence type="predicted"/>
<dbReference type="Pfam" id="PF06035">
    <property type="entry name" value="Peptidase_C93"/>
    <property type="match status" value="1"/>
</dbReference>